<comment type="similarity">
    <text evidence="2 8">Belongs to the diaminopimelate epimerase family.</text>
</comment>
<dbReference type="KEGG" id="ncb:C0V82_06470"/>
<dbReference type="EC" id="5.1.1.7" evidence="3 8"/>
<dbReference type="SUPFAM" id="SSF54506">
    <property type="entry name" value="Diaminopimelate epimerase-like"/>
    <property type="match status" value="1"/>
</dbReference>
<proteinExistence type="inferred from homology"/>
<dbReference type="PROSITE" id="PS01326">
    <property type="entry name" value="DAP_EPIMERASE"/>
    <property type="match status" value="1"/>
</dbReference>
<evidence type="ECO:0000256" key="3">
    <source>
        <dbReference type="ARBA" id="ARBA00013080"/>
    </source>
</evidence>
<evidence type="ECO:0000256" key="8">
    <source>
        <dbReference type="HAMAP-Rule" id="MF_00197"/>
    </source>
</evidence>
<dbReference type="GO" id="GO:0008837">
    <property type="term" value="F:diaminopimelate epimerase activity"/>
    <property type="evidence" value="ECO:0007669"/>
    <property type="project" value="UniProtKB-UniRule"/>
</dbReference>
<feature type="active site" description="Proton acceptor" evidence="8">
    <location>
        <position position="216"/>
    </location>
</feature>
<gene>
    <name evidence="8" type="primary">dapF</name>
    <name evidence="9" type="ORF">C0V82_06470</name>
</gene>
<dbReference type="Pfam" id="PF01678">
    <property type="entry name" value="DAP_epimerase"/>
    <property type="match status" value="2"/>
</dbReference>
<dbReference type="OrthoDB" id="9805408at2"/>
<reference evidence="9 10" key="1">
    <citation type="submission" date="2017-12" db="EMBL/GenBank/DDBJ databases">
        <title>Genomes of bacteria within cyanobacterial aggregates.</title>
        <authorList>
            <person name="Cai H."/>
        </authorList>
    </citation>
    <scope>NUCLEOTIDE SEQUENCE [LARGE SCALE GENOMIC DNA]</scope>
    <source>
        <strain evidence="9 10">TH16</strain>
    </source>
</reference>
<feature type="binding site" evidence="8">
    <location>
        <position position="189"/>
    </location>
    <ligand>
        <name>substrate</name>
    </ligand>
</feature>
<feature type="site" description="Could be important to modulate the pK values of the two catalytic cysteine residues" evidence="8">
    <location>
        <position position="158"/>
    </location>
</feature>
<dbReference type="PANTHER" id="PTHR31689:SF0">
    <property type="entry name" value="DIAMINOPIMELATE EPIMERASE"/>
    <property type="match status" value="1"/>
</dbReference>
<comment type="catalytic activity">
    <reaction evidence="7 8">
        <text>(2S,6S)-2,6-diaminopimelate = meso-2,6-diaminopimelate</text>
        <dbReference type="Rhea" id="RHEA:15393"/>
        <dbReference type="ChEBI" id="CHEBI:57609"/>
        <dbReference type="ChEBI" id="CHEBI:57791"/>
        <dbReference type="EC" id="5.1.1.7"/>
    </reaction>
</comment>
<evidence type="ECO:0000313" key="9">
    <source>
        <dbReference type="EMBL" id="AUN29910.1"/>
    </source>
</evidence>
<keyword evidence="8" id="KW-0963">Cytoplasm</keyword>
<feature type="active site" description="Proton donor" evidence="8">
    <location>
        <position position="75"/>
    </location>
</feature>
<keyword evidence="4 8" id="KW-0028">Amino-acid biosynthesis</keyword>
<accession>A0A2K9N9T1</accession>
<name>A0A2K9N9T1_9PROT</name>
<dbReference type="Proteomes" id="UP000234752">
    <property type="component" value="Chromosome eg_1"/>
</dbReference>
<dbReference type="InterPro" id="IPR001653">
    <property type="entry name" value="DAP_epimerase_DapF"/>
</dbReference>
<dbReference type="EMBL" id="CP025611">
    <property type="protein sequence ID" value="AUN29910.1"/>
    <property type="molecule type" value="Genomic_DNA"/>
</dbReference>
<dbReference type="GO" id="GO:0009089">
    <property type="term" value="P:lysine biosynthetic process via diaminopimelate"/>
    <property type="evidence" value="ECO:0007669"/>
    <property type="project" value="UniProtKB-UniRule"/>
</dbReference>
<dbReference type="RefSeq" id="WP_102111622.1">
    <property type="nucleotide sequence ID" value="NZ_BMGN01000003.1"/>
</dbReference>
<feature type="binding site" evidence="8">
    <location>
        <position position="66"/>
    </location>
    <ligand>
        <name>substrate</name>
    </ligand>
</feature>
<comment type="pathway">
    <text evidence="1 8">Amino-acid biosynthesis; L-lysine biosynthesis via DAP pathway; DL-2,6-diaminopimelate from LL-2,6-diaminopimelate: step 1/1.</text>
</comment>
<keyword evidence="5 8" id="KW-0457">Lysine biosynthesis</keyword>
<dbReference type="NCBIfam" id="TIGR00652">
    <property type="entry name" value="DapF"/>
    <property type="match status" value="1"/>
</dbReference>
<comment type="function">
    <text evidence="8">Catalyzes the stereoinversion of LL-2,6-diaminopimelate (L,L-DAP) to meso-diaminopimelate (meso-DAP), a precursor of L-lysine and an essential component of the bacterial peptidoglycan.</text>
</comment>
<feature type="binding site" evidence="8">
    <location>
        <position position="46"/>
    </location>
    <ligand>
        <name>substrate</name>
    </ligand>
</feature>
<feature type="site" description="Could be important to modulate the pK values of the two catalytic cysteine residues" evidence="8">
    <location>
        <position position="207"/>
    </location>
</feature>
<sequence length="280" mass="29694">MTIPFLKMHGLGNDFVVIDARTRPVPLTAAHARAIGDRRRGVGFDQLILIEPPQDKVADIFMRILNPDGSEAGACGNATRCVASLVGKGLGRDELVIQTISGLLRCWLHEDGTVTVDMGPARLDWQQIPVAEPCDTLHLPASAGPLSDGVGVNMGNPHAVHFVPDAEAVDLTQWGPQLERHPFFPDRANIEVVSVTGPASVRMRVWERGAGITDACGSGACAVGVAAIRRGLVQGRRVSVTLDGGVLNIEWRDDGHVLMTGPVATSFAGTLGPELLGETL</sequence>
<feature type="binding site" evidence="8">
    <location>
        <begin position="217"/>
        <end position="218"/>
    </location>
    <ligand>
        <name>substrate</name>
    </ligand>
</feature>
<evidence type="ECO:0000256" key="7">
    <source>
        <dbReference type="ARBA" id="ARBA00051712"/>
    </source>
</evidence>
<feature type="binding site" evidence="8">
    <location>
        <begin position="207"/>
        <end position="208"/>
    </location>
    <ligand>
        <name>substrate</name>
    </ligand>
</feature>
<dbReference type="InterPro" id="IPR018510">
    <property type="entry name" value="DAP_epimerase_AS"/>
</dbReference>
<evidence type="ECO:0000313" key="10">
    <source>
        <dbReference type="Proteomes" id="UP000234752"/>
    </source>
</evidence>
<evidence type="ECO:0000256" key="2">
    <source>
        <dbReference type="ARBA" id="ARBA00010219"/>
    </source>
</evidence>
<protein>
    <recommendedName>
        <fullName evidence="3 8">Diaminopimelate epimerase</fullName>
        <shortName evidence="8">DAP epimerase</shortName>
        <ecNumber evidence="3 8">5.1.1.7</ecNumber>
    </recommendedName>
    <alternativeName>
        <fullName evidence="8">PLP-independent amino acid racemase</fullName>
    </alternativeName>
</protein>
<comment type="subcellular location">
    <subcellularLocation>
        <location evidence="8">Cytoplasm</location>
    </subcellularLocation>
</comment>
<dbReference type="HAMAP" id="MF_00197">
    <property type="entry name" value="DAP_epimerase"/>
    <property type="match status" value="1"/>
</dbReference>
<dbReference type="PANTHER" id="PTHR31689">
    <property type="entry name" value="DIAMINOPIMELATE EPIMERASE, CHLOROPLASTIC"/>
    <property type="match status" value="1"/>
</dbReference>
<evidence type="ECO:0000256" key="5">
    <source>
        <dbReference type="ARBA" id="ARBA00023154"/>
    </source>
</evidence>
<dbReference type="Gene3D" id="3.10.310.10">
    <property type="entry name" value="Diaminopimelate Epimerase, Chain A, domain 1"/>
    <property type="match status" value="2"/>
</dbReference>
<feature type="binding site" evidence="8">
    <location>
        <begin position="76"/>
        <end position="77"/>
    </location>
    <ligand>
        <name>substrate</name>
    </ligand>
</feature>
<dbReference type="GO" id="GO:0005829">
    <property type="term" value="C:cytosol"/>
    <property type="evidence" value="ECO:0007669"/>
    <property type="project" value="TreeGrafter"/>
</dbReference>
<evidence type="ECO:0000256" key="4">
    <source>
        <dbReference type="ARBA" id="ARBA00022605"/>
    </source>
</evidence>
<feature type="binding site" evidence="8">
    <location>
        <position position="13"/>
    </location>
    <ligand>
        <name>substrate</name>
    </ligand>
</feature>
<evidence type="ECO:0000256" key="1">
    <source>
        <dbReference type="ARBA" id="ARBA00005196"/>
    </source>
</evidence>
<keyword evidence="6 8" id="KW-0413">Isomerase</keyword>
<dbReference type="UniPathway" id="UPA00034">
    <property type="reaction ID" value="UER00025"/>
</dbReference>
<keyword evidence="10" id="KW-1185">Reference proteome</keyword>
<evidence type="ECO:0000256" key="6">
    <source>
        <dbReference type="ARBA" id="ARBA00023235"/>
    </source>
</evidence>
<organism evidence="9 10">
    <name type="scientific">Niveispirillum cyanobacteriorum</name>
    <dbReference type="NCBI Taxonomy" id="1612173"/>
    <lineage>
        <taxon>Bacteria</taxon>
        <taxon>Pseudomonadati</taxon>
        <taxon>Pseudomonadota</taxon>
        <taxon>Alphaproteobacteria</taxon>
        <taxon>Rhodospirillales</taxon>
        <taxon>Azospirillaceae</taxon>
        <taxon>Niveispirillum</taxon>
    </lineage>
</organism>
<dbReference type="AlphaFoldDB" id="A0A2K9N9T1"/>
<feature type="binding site" evidence="8">
    <location>
        <position position="156"/>
    </location>
    <ligand>
        <name>substrate</name>
    </ligand>
</feature>
<comment type="subunit">
    <text evidence="8">Homodimer.</text>
</comment>